<comment type="caution">
    <text evidence="1">The sequence shown here is derived from an EMBL/GenBank/DDBJ whole genome shotgun (WGS) entry which is preliminary data.</text>
</comment>
<accession>X1TQY9</accession>
<gene>
    <name evidence="1" type="ORF">S12H4_26972</name>
</gene>
<reference evidence="1" key="1">
    <citation type="journal article" date="2014" name="Front. Microbiol.">
        <title>High frequency of phylogenetically diverse reductive dehalogenase-homologous genes in deep subseafloor sedimentary metagenomes.</title>
        <authorList>
            <person name="Kawai M."/>
            <person name="Futagami T."/>
            <person name="Toyoda A."/>
            <person name="Takaki Y."/>
            <person name="Nishi S."/>
            <person name="Hori S."/>
            <person name="Arai W."/>
            <person name="Tsubouchi T."/>
            <person name="Morono Y."/>
            <person name="Uchiyama I."/>
            <person name="Ito T."/>
            <person name="Fujiyama A."/>
            <person name="Inagaki F."/>
            <person name="Takami H."/>
        </authorList>
    </citation>
    <scope>NUCLEOTIDE SEQUENCE</scope>
    <source>
        <strain evidence="1">Expedition CK06-06</strain>
    </source>
</reference>
<organism evidence="1">
    <name type="scientific">marine sediment metagenome</name>
    <dbReference type="NCBI Taxonomy" id="412755"/>
    <lineage>
        <taxon>unclassified sequences</taxon>
        <taxon>metagenomes</taxon>
        <taxon>ecological metagenomes</taxon>
    </lineage>
</organism>
<protein>
    <recommendedName>
        <fullName evidence="2">MIT domain-containing protein</fullName>
    </recommendedName>
</protein>
<proteinExistence type="predicted"/>
<dbReference type="AlphaFoldDB" id="X1TQY9"/>
<name>X1TQY9_9ZZZZ</name>
<dbReference type="EMBL" id="BARW01015354">
    <property type="protein sequence ID" value="GAI93786.1"/>
    <property type="molecule type" value="Genomic_DNA"/>
</dbReference>
<sequence length="188" mass="21854">MLFQFFFYLSFFYRQEHFRAQVDQIQEQAFSLLDGAQKLESDGFIEDSINQYMSAIKLLVQSGWTETQLGNLKSKIANLAGKLEGQKIIQTQKEIESQQLETEPQVVGAFDKKKIAAKAEELKRYREAKQREEQIQTDAFAFIDNAKFFEKDNKIDKAIENYEKAIELLNLIGWQTQTQNIALIVQKL</sequence>
<evidence type="ECO:0008006" key="2">
    <source>
        <dbReference type="Google" id="ProtNLM"/>
    </source>
</evidence>
<evidence type="ECO:0000313" key="1">
    <source>
        <dbReference type="EMBL" id="GAI93786.1"/>
    </source>
</evidence>
<feature type="non-terminal residue" evidence="1">
    <location>
        <position position="188"/>
    </location>
</feature>